<name>A0A838CTF1_9BACI</name>
<evidence type="ECO:0000313" key="1">
    <source>
        <dbReference type="EMBL" id="MBA2175178.1"/>
    </source>
</evidence>
<accession>A0A838CTF1</accession>
<keyword evidence="2" id="KW-1185">Reference proteome</keyword>
<gene>
    <name evidence="1" type="ORF">H0266_09760</name>
</gene>
<dbReference type="AlphaFoldDB" id="A0A838CTF1"/>
<dbReference type="Gene3D" id="1.50.10.20">
    <property type="match status" value="1"/>
</dbReference>
<dbReference type="RefSeq" id="WP_181472210.1">
    <property type="nucleotide sequence ID" value="NZ_JACEFG010000002.1"/>
</dbReference>
<protein>
    <recommendedName>
        <fullName evidence="3">Prenyltransferase</fullName>
    </recommendedName>
</protein>
<dbReference type="SUPFAM" id="SSF48239">
    <property type="entry name" value="Terpenoid cyclases/Protein prenyltransferases"/>
    <property type="match status" value="1"/>
</dbReference>
<evidence type="ECO:0008006" key="3">
    <source>
        <dbReference type="Google" id="ProtNLM"/>
    </source>
</evidence>
<organism evidence="1 2">
    <name type="scientific">Halobacillus locisalis</name>
    <dbReference type="NCBI Taxonomy" id="220753"/>
    <lineage>
        <taxon>Bacteria</taxon>
        <taxon>Bacillati</taxon>
        <taxon>Bacillota</taxon>
        <taxon>Bacilli</taxon>
        <taxon>Bacillales</taxon>
        <taxon>Bacillaceae</taxon>
        <taxon>Halobacillus</taxon>
    </lineage>
</organism>
<dbReference type="Proteomes" id="UP000571017">
    <property type="component" value="Unassembled WGS sequence"/>
</dbReference>
<reference evidence="1 2" key="1">
    <citation type="journal article" date="2004" name="Extremophiles">
        <title>Halobacillus locisalis sp. nov., a halophilic bacterium isolated from a marine solar saltern of the Yellow Sea in Korea.</title>
        <authorList>
            <person name="Yoon J.H."/>
            <person name="Kang K.H."/>
            <person name="Oh T.K."/>
            <person name="Park Y.H."/>
        </authorList>
    </citation>
    <scope>NUCLEOTIDE SEQUENCE [LARGE SCALE GENOMIC DNA]</scope>
    <source>
        <strain evidence="1 2">KCTC 3788</strain>
    </source>
</reference>
<dbReference type="InterPro" id="IPR008930">
    <property type="entry name" value="Terpenoid_cyclase/PrenylTrfase"/>
</dbReference>
<comment type="caution">
    <text evidence="1">The sequence shown here is derived from an EMBL/GenBank/DDBJ whole genome shotgun (WGS) entry which is preliminary data.</text>
</comment>
<evidence type="ECO:0000313" key="2">
    <source>
        <dbReference type="Proteomes" id="UP000571017"/>
    </source>
</evidence>
<dbReference type="EMBL" id="JACEFG010000002">
    <property type="protein sequence ID" value="MBA2175178.1"/>
    <property type="molecule type" value="Genomic_DNA"/>
</dbReference>
<sequence length="301" mass="35247">MKQLSRGTYQVVKQSIEKEARTLEVAHLNKDDQAIIDALKQYQNDDGGFGHGLESDIRLPHSSAIATSVALQHLAPLDRHKEVEEMIQRAITYLEQTFDHERQGWFAVPKEVNEYPHAFWWSVHENGKSWIDDNWGNPSAELIGYLLKYPSFTDQLDFHRLVDQSLQHFMALETFESEHELYCYQRFFTMHPSYYSDSLQTQMKKAVQQVVVTDEEEWSNYVPFPLKFKPSPGELEVGVKEGDIDANLDYFVDVLENEKQVTPPWSWNRDEDVWPVAKQEWQGVLTLEVLTYLQNYERIES</sequence>
<proteinExistence type="predicted"/>